<feature type="compositionally biased region" description="Low complexity" evidence="1">
    <location>
        <begin position="44"/>
        <end position="60"/>
    </location>
</feature>
<keyword evidence="3" id="KW-1185">Reference proteome</keyword>
<feature type="region of interest" description="Disordered" evidence="1">
    <location>
        <begin position="44"/>
        <end position="66"/>
    </location>
</feature>
<evidence type="ECO:0000313" key="3">
    <source>
        <dbReference type="Proteomes" id="UP000076532"/>
    </source>
</evidence>
<reference evidence="2 3" key="1">
    <citation type="journal article" date="2016" name="Mol. Biol. Evol.">
        <title>Comparative Genomics of Early-Diverging Mushroom-Forming Fungi Provides Insights into the Origins of Lignocellulose Decay Capabilities.</title>
        <authorList>
            <person name="Nagy L.G."/>
            <person name="Riley R."/>
            <person name="Tritt A."/>
            <person name="Adam C."/>
            <person name="Daum C."/>
            <person name="Floudas D."/>
            <person name="Sun H."/>
            <person name="Yadav J.S."/>
            <person name="Pangilinan J."/>
            <person name="Larsson K.H."/>
            <person name="Matsuura K."/>
            <person name="Barry K."/>
            <person name="Labutti K."/>
            <person name="Kuo R."/>
            <person name="Ohm R.A."/>
            <person name="Bhattacharya S.S."/>
            <person name="Shirouzu T."/>
            <person name="Yoshinaga Y."/>
            <person name="Martin F.M."/>
            <person name="Grigoriev I.V."/>
            <person name="Hibbett D.S."/>
        </authorList>
    </citation>
    <scope>NUCLEOTIDE SEQUENCE [LARGE SCALE GENOMIC DNA]</scope>
    <source>
        <strain evidence="2 3">CBS 109695</strain>
    </source>
</reference>
<dbReference type="Proteomes" id="UP000076532">
    <property type="component" value="Unassembled WGS sequence"/>
</dbReference>
<sequence length="455" mass="51324">MPEGSHVMGMSLNNTRVRAVFLFAAIWAHSPLQTDNWLQSIAEVSEPPSECPSPLESESPNASTSIPPHNLQLTPPQQLLLHFRSDRHSLVLDSPRPHLAPHIVITPPPEPCEEICHYSPTSRAQCPYHSPNFVEPQSKRSLSVPRGARRQPSSTARPRPRRILKQTSKRSIEYWRRPQKVFSHCEFAYSTMRTMEECSMFLELATYLQRLQCRTIAFQVSRKAQWFRERYDDAGFFQKIEAPFRWSDPAEPILYQFARCPHNVVLDSFRPFFAPHIMITEPDSYDVEVSTNNLPANPQDYRWGAALTVTFEKATAINPPPSWFASGSAASSDSWSDVGSELSFGDVCSAPSRPETPPPATPLTIECQLDSFVGQDPELHLGGDEGREYASYLQDSAPPSAVDSRSSTLPTPCDDPMPRPESRPLARSSLWADDDNEDLPPFDDWYTSILLRTQT</sequence>
<evidence type="ECO:0000313" key="2">
    <source>
        <dbReference type="EMBL" id="KZP20195.1"/>
    </source>
</evidence>
<feature type="region of interest" description="Disordered" evidence="1">
    <location>
        <begin position="134"/>
        <end position="163"/>
    </location>
</feature>
<organism evidence="2 3">
    <name type="scientific">Athelia psychrophila</name>
    <dbReference type="NCBI Taxonomy" id="1759441"/>
    <lineage>
        <taxon>Eukaryota</taxon>
        <taxon>Fungi</taxon>
        <taxon>Dikarya</taxon>
        <taxon>Basidiomycota</taxon>
        <taxon>Agaricomycotina</taxon>
        <taxon>Agaricomycetes</taxon>
        <taxon>Agaricomycetidae</taxon>
        <taxon>Atheliales</taxon>
        <taxon>Atheliaceae</taxon>
        <taxon>Athelia</taxon>
    </lineage>
</organism>
<dbReference type="AlphaFoldDB" id="A0A166IUY2"/>
<evidence type="ECO:0000256" key="1">
    <source>
        <dbReference type="SAM" id="MobiDB-lite"/>
    </source>
</evidence>
<accession>A0A166IUY2</accession>
<dbReference type="OrthoDB" id="2649950at2759"/>
<protein>
    <submittedName>
        <fullName evidence="2">Uncharacterized protein</fullName>
    </submittedName>
</protein>
<dbReference type="EMBL" id="KV417557">
    <property type="protein sequence ID" value="KZP20195.1"/>
    <property type="molecule type" value="Genomic_DNA"/>
</dbReference>
<feature type="compositionally biased region" description="Acidic residues" evidence="1">
    <location>
        <begin position="432"/>
        <end position="441"/>
    </location>
</feature>
<gene>
    <name evidence="2" type="ORF">FIBSPDRAFT_544793</name>
</gene>
<proteinExistence type="predicted"/>
<feature type="region of interest" description="Disordered" evidence="1">
    <location>
        <begin position="393"/>
        <end position="443"/>
    </location>
</feature>
<name>A0A166IUY2_9AGAM</name>